<dbReference type="Gene3D" id="3.40.50.1820">
    <property type="entry name" value="alpha/beta hydrolase"/>
    <property type="match status" value="1"/>
</dbReference>
<dbReference type="OrthoDB" id="9135783at2"/>
<protein>
    <submittedName>
        <fullName evidence="3">Pimeloyl-ACP methyl ester carboxylesterase</fullName>
    </submittedName>
</protein>
<name>A0A420XSW8_9ACTN</name>
<organism evidence="3 4">
    <name type="scientific">Motilibacter peucedani</name>
    <dbReference type="NCBI Taxonomy" id="598650"/>
    <lineage>
        <taxon>Bacteria</taxon>
        <taxon>Bacillati</taxon>
        <taxon>Actinomycetota</taxon>
        <taxon>Actinomycetes</taxon>
        <taxon>Motilibacterales</taxon>
        <taxon>Motilibacteraceae</taxon>
        <taxon>Motilibacter</taxon>
    </lineage>
</organism>
<dbReference type="PANTHER" id="PTHR37017:SF11">
    <property type="entry name" value="ESTERASE_LIPASE_THIOESTERASE DOMAIN-CONTAINING PROTEIN"/>
    <property type="match status" value="1"/>
</dbReference>
<dbReference type="RefSeq" id="WP_121191691.1">
    <property type="nucleotide sequence ID" value="NZ_RBWV01000009.1"/>
</dbReference>
<evidence type="ECO:0000256" key="1">
    <source>
        <dbReference type="SAM" id="SignalP"/>
    </source>
</evidence>
<dbReference type="InterPro" id="IPR029058">
    <property type="entry name" value="AB_hydrolase_fold"/>
</dbReference>
<dbReference type="InterPro" id="IPR000073">
    <property type="entry name" value="AB_hydrolase_1"/>
</dbReference>
<proteinExistence type="predicted"/>
<feature type="chain" id="PRO_5019302586" evidence="1">
    <location>
        <begin position="29"/>
        <end position="271"/>
    </location>
</feature>
<dbReference type="Proteomes" id="UP000281955">
    <property type="component" value="Unassembled WGS sequence"/>
</dbReference>
<feature type="signal peptide" evidence="1">
    <location>
        <begin position="1"/>
        <end position="28"/>
    </location>
</feature>
<evidence type="ECO:0000259" key="2">
    <source>
        <dbReference type="Pfam" id="PF12697"/>
    </source>
</evidence>
<sequence length="271" mass="27955">MLLTTPLRRRAAAITAAVLTTLTVTAGAASSHAAEAPKPTVVLVHGAWADGSSWAAVTRRLQKHGYTVDVVPDPLRGVKADADYLSRVLASIPGPIVLAAHSYGGMVATNAASGNSQVKALVYVDAYIPQQGDTVAGLSAGSALEDQSNLSAVPLDDTQTLYDLYIKQNLFPALFAAGAKPRDAAVLAAGQRPLLNAALGEPSPYQPAWASIPSWDVVGTADRIIPAVNQRSMAARAGAHVIEVNAPHLAMVTDPADVYHAIDAAAKATTG</sequence>
<evidence type="ECO:0000313" key="3">
    <source>
        <dbReference type="EMBL" id="RKS79923.1"/>
    </source>
</evidence>
<dbReference type="Pfam" id="PF12697">
    <property type="entry name" value="Abhydrolase_6"/>
    <property type="match status" value="1"/>
</dbReference>
<feature type="domain" description="AB hydrolase-1" evidence="2">
    <location>
        <begin position="41"/>
        <end position="259"/>
    </location>
</feature>
<dbReference type="AlphaFoldDB" id="A0A420XSW8"/>
<accession>A0A420XSW8</accession>
<dbReference type="PANTHER" id="PTHR37017">
    <property type="entry name" value="AB HYDROLASE-1 DOMAIN-CONTAINING PROTEIN-RELATED"/>
    <property type="match status" value="1"/>
</dbReference>
<dbReference type="GO" id="GO:0003824">
    <property type="term" value="F:catalytic activity"/>
    <property type="evidence" value="ECO:0007669"/>
    <property type="project" value="UniProtKB-ARBA"/>
</dbReference>
<gene>
    <name evidence="3" type="ORF">CLV35_0338</name>
</gene>
<evidence type="ECO:0000313" key="4">
    <source>
        <dbReference type="Proteomes" id="UP000281955"/>
    </source>
</evidence>
<dbReference type="EMBL" id="RBWV01000009">
    <property type="protein sequence ID" value="RKS79923.1"/>
    <property type="molecule type" value="Genomic_DNA"/>
</dbReference>
<reference evidence="3 4" key="1">
    <citation type="submission" date="2018-10" db="EMBL/GenBank/DDBJ databases">
        <title>Genomic Encyclopedia of Archaeal and Bacterial Type Strains, Phase II (KMG-II): from individual species to whole genera.</title>
        <authorList>
            <person name="Goeker M."/>
        </authorList>
    </citation>
    <scope>NUCLEOTIDE SEQUENCE [LARGE SCALE GENOMIC DNA]</scope>
    <source>
        <strain evidence="3 4">RP-AC37</strain>
    </source>
</reference>
<comment type="caution">
    <text evidence="3">The sequence shown here is derived from an EMBL/GenBank/DDBJ whole genome shotgun (WGS) entry which is preliminary data.</text>
</comment>
<dbReference type="InParanoid" id="A0A420XSW8"/>
<keyword evidence="1" id="KW-0732">Signal</keyword>
<dbReference type="SUPFAM" id="SSF53474">
    <property type="entry name" value="alpha/beta-Hydrolases"/>
    <property type="match status" value="1"/>
</dbReference>
<dbReference type="InterPro" id="IPR052897">
    <property type="entry name" value="Sec-Metab_Biosynth_Hydrolase"/>
</dbReference>
<keyword evidence="4" id="KW-1185">Reference proteome</keyword>